<feature type="transmembrane region" description="Helical" evidence="8">
    <location>
        <begin position="21"/>
        <end position="49"/>
    </location>
</feature>
<organism evidence="11 12">
    <name type="scientific">Corynebacterium suranareeae</name>
    <dbReference type="NCBI Taxonomy" id="2506452"/>
    <lineage>
        <taxon>Bacteria</taxon>
        <taxon>Bacillati</taxon>
        <taxon>Actinomycetota</taxon>
        <taxon>Actinomycetes</taxon>
        <taxon>Mycobacteriales</taxon>
        <taxon>Corynebacteriaceae</taxon>
        <taxon>Corynebacterium</taxon>
    </lineage>
</organism>
<comment type="subcellular location">
    <subcellularLocation>
        <location evidence="1">Cell inner membrane</location>
        <topology evidence="1">Multi-pass membrane protein</topology>
    </subcellularLocation>
</comment>
<dbReference type="PROSITE" id="PS00211">
    <property type="entry name" value="ABC_TRANSPORTER_1"/>
    <property type="match status" value="1"/>
</dbReference>
<dbReference type="InterPro" id="IPR036640">
    <property type="entry name" value="ABC1_TM_sf"/>
</dbReference>
<dbReference type="KEGG" id="csur:N24_0267"/>
<dbReference type="Proteomes" id="UP000218244">
    <property type="component" value="Chromosome"/>
</dbReference>
<keyword evidence="6 8" id="KW-0472">Membrane</keyword>
<feature type="transmembrane region" description="Helical" evidence="8">
    <location>
        <begin position="61"/>
        <end position="78"/>
    </location>
</feature>
<dbReference type="RefSeq" id="WP_096453669.1">
    <property type="nucleotide sequence ID" value="NZ_AP017369.1"/>
</dbReference>
<keyword evidence="3 8" id="KW-0812">Transmembrane</keyword>
<dbReference type="SUPFAM" id="SSF52540">
    <property type="entry name" value="P-loop containing nucleoside triphosphate hydrolases"/>
    <property type="match status" value="1"/>
</dbReference>
<keyword evidence="4" id="KW-1278">Translocase</keyword>
<sequence length="525" mass="56303">MQEIVTTSQMLRIALTRDGRAWRLAACTFGLIISSMGAAAIPILTGQIIDRALIPLDLSALVQWLCILAVVFAIKSIAQQRSSLGMVRVYGHGEHDLRQLAVGRVLHPRLHKRHATGEVLSIATNDTYQVAGVAWSIVQQLSTVAGLITASVALLLISVPLGIGVLVGAVVVLVVMQWLSRPMFSRGRTEQAAVAAASDIATDAMEGLRIIQGLRAEGEITKRYRKASEHSRNTAVDSAVALRLYDAVSEIVSLLYLAVLVFAAGWLTMRGDISAGELVTVIGLAQYLKNALAHIGTFGANWSYKRASAKRLRDFLSEDFLLPDGTSPTTSTSPPVLRWRTLEATPGKLLGIRVADAAMARTISQQLAFTVAPQPGELSLNGIDARVLGPQLWRQHVIAPPHDATLFSGTLKDNLLIDATLHPAITAATALDDVIDHLGSVEELIGEGGHRLSGGQRQRVLLARAMHTNADQVLVLDEPTTALDPVTARDVASGISELVHSKNQAVVVITSDRLLLEACDEVVEL</sequence>
<evidence type="ECO:0000256" key="1">
    <source>
        <dbReference type="ARBA" id="ARBA00004429"/>
    </source>
</evidence>
<evidence type="ECO:0000256" key="3">
    <source>
        <dbReference type="ARBA" id="ARBA00022692"/>
    </source>
</evidence>
<dbReference type="EMBL" id="AP017369">
    <property type="protein sequence ID" value="BAU94529.1"/>
    <property type="molecule type" value="Genomic_DNA"/>
</dbReference>
<dbReference type="PANTHER" id="PTHR24221">
    <property type="entry name" value="ATP-BINDING CASSETTE SUB-FAMILY B"/>
    <property type="match status" value="1"/>
</dbReference>
<evidence type="ECO:0000256" key="7">
    <source>
        <dbReference type="ARBA" id="ARBA00023455"/>
    </source>
</evidence>
<dbReference type="Gene3D" id="1.20.1560.10">
    <property type="entry name" value="ABC transporter type 1, transmembrane domain"/>
    <property type="match status" value="1"/>
</dbReference>
<dbReference type="GO" id="GO:0016887">
    <property type="term" value="F:ATP hydrolysis activity"/>
    <property type="evidence" value="ECO:0007669"/>
    <property type="project" value="InterPro"/>
</dbReference>
<evidence type="ECO:0000256" key="6">
    <source>
        <dbReference type="ARBA" id="ARBA00023136"/>
    </source>
</evidence>
<evidence type="ECO:0000256" key="8">
    <source>
        <dbReference type="SAM" id="Phobius"/>
    </source>
</evidence>
<protein>
    <submittedName>
        <fullName evidence="11">ABC transporter permease</fullName>
    </submittedName>
</protein>
<dbReference type="InterPro" id="IPR011527">
    <property type="entry name" value="ABC1_TM_dom"/>
</dbReference>
<dbReference type="Pfam" id="PF00005">
    <property type="entry name" value="ABC_tran"/>
    <property type="match status" value="1"/>
</dbReference>
<dbReference type="GO" id="GO:0034040">
    <property type="term" value="F:ATPase-coupled lipid transmembrane transporter activity"/>
    <property type="evidence" value="ECO:0007669"/>
    <property type="project" value="TreeGrafter"/>
</dbReference>
<name>A0A160PLJ8_9CORY</name>
<dbReference type="Gene3D" id="3.40.50.300">
    <property type="entry name" value="P-loop containing nucleotide triphosphate hydrolases"/>
    <property type="match status" value="1"/>
</dbReference>
<feature type="transmembrane region" description="Helical" evidence="8">
    <location>
        <begin position="152"/>
        <end position="179"/>
    </location>
</feature>
<evidence type="ECO:0000259" key="9">
    <source>
        <dbReference type="PROSITE" id="PS50893"/>
    </source>
</evidence>
<dbReference type="InterPro" id="IPR027417">
    <property type="entry name" value="P-loop_NTPase"/>
</dbReference>
<keyword evidence="2" id="KW-0997">Cell inner membrane</keyword>
<accession>A0A160PLJ8</accession>
<reference evidence="11 12" key="1">
    <citation type="submission" date="2016-02" db="EMBL/GenBank/DDBJ databases">
        <title>Corynebacterium glutamicum N24 whole genome sequencing project.</title>
        <authorList>
            <person name="Matsutani M."/>
            <person name="Nangtapong N."/>
            <person name="Yakushi T."/>
            <person name="Matsushita K."/>
        </authorList>
    </citation>
    <scope>NUCLEOTIDE SEQUENCE [LARGE SCALE GENOMIC DNA]</scope>
    <source>
        <strain evidence="11 12">N24</strain>
    </source>
</reference>
<proteinExistence type="inferred from homology"/>
<dbReference type="InterPro" id="IPR017871">
    <property type="entry name" value="ABC_transporter-like_CS"/>
</dbReference>
<keyword evidence="2" id="KW-1003">Cell membrane</keyword>
<dbReference type="PROSITE" id="PS50893">
    <property type="entry name" value="ABC_TRANSPORTER_2"/>
    <property type="match status" value="1"/>
</dbReference>
<evidence type="ECO:0000313" key="12">
    <source>
        <dbReference type="Proteomes" id="UP000218244"/>
    </source>
</evidence>
<feature type="transmembrane region" description="Helical" evidence="8">
    <location>
        <begin position="251"/>
        <end position="269"/>
    </location>
</feature>
<dbReference type="GO" id="GO:0140359">
    <property type="term" value="F:ABC-type transporter activity"/>
    <property type="evidence" value="ECO:0007669"/>
    <property type="project" value="InterPro"/>
</dbReference>
<comment type="similarity">
    <text evidence="7">Belongs to the ABC transporter superfamily. Siderophore-Fe(3+) uptake transporter (SIUT) (TC 3.A.1.21) family.</text>
</comment>
<evidence type="ECO:0000259" key="10">
    <source>
        <dbReference type="PROSITE" id="PS50929"/>
    </source>
</evidence>
<dbReference type="PROSITE" id="PS50929">
    <property type="entry name" value="ABC_TM1F"/>
    <property type="match status" value="1"/>
</dbReference>
<evidence type="ECO:0000256" key="2">
    <source>
        <dbReference type="ARBA" id="ARBA00022519"/>
    </source>
</evidence>
<evidence type="ECO:0000313" key="11">
    <source>
        <dbReference type="EMBL" id="BAU94529.1"/>
    </source>
</evidence>
<dbReference type="GO" id="GO:0005886">
    <property type="term" value="C:plasma membrane"/>
    <property type="evidence" value="ECO:0007669"/>
    <property type="project" value="UniProtKB-SubCell"/>
</dbReference>
<evidence type="ECO:0000256" key="5">
    <source>
        <dbReference type="ARBA" id="ARBA00022989"/>
    </source>
</evidence>
<gene>
    <name evidence="11" type="ORF">N24_0267</name>
</gene>
<feature type="domain" description="ABC transporter" evidence="9">
    <location>
        <begin position="310"/>
        <end position="525"/>
    </location>
</feature>
<dbReference type="AlphaFoldDB" id="A0A160PLJ8"/>
<dbReference type="CDD" id="cd07346">
    <property type="entry name" value="ABC_6TM_exporters"/>
    <property type="match status" value="1"/>
</dbReference>
<keyword evidence="5 8" id="KW-1133">Transmembrane helix</keyword>
<dbReference type="GO" id="GO:0005524">
    <property type="term" value="F:ATP binding"/>
    <property type="evidence" value="ECO:0007669"/>
    <property type="project" value="InterPro"/>
</dbReference>
<feature type="domain" description="ABC transmembrane type-1" evidence="10">
    <location>
        <begin position="25"/>
        <end position="298"/>
    </location>
</feature>
<dbReference type="Pfam" id="PF00664">
    <property type="entry name" value="ABC_membrane"/>
    <property type="match status" value="1"/>
</dbReference>
<evidence type="ECO:0000256" key="4">
    <source>
        <dbReference type="ARBA" id="ARBA00022967"/>
    </source>
</evidence>
<dbReference type="InterPro" id="IPR039421">
    <property type="entry name" value="Type_1_exporter"/>
</dbReference>
<dbReference type="PANTHER" id="PTHR24221:SF654">
    <property type="entry name" value="ATP-BINDING CASSETTE SUB-FAMILY B MEMBER 6"/>
    <property type="match status" value="1"/>
</dbReference>
<keyword evidence="12" id="KW-1185">Reference proteome</keyword>
<dbReference type="SUPFAM" id="SSF90123">
    <property type="entry name" value="ABC transporter transmembrane region"/>
    <property type="match status" value="1"/>
</dbReference>
<dbReference type="InterPro" id="IPR003439">
    <property type="entry name" value="ABC_transporter-like_ATP-bd"/>
</dbReference>